<dbReference type="Pfam" id="PF02729">
    <property type="entry name" value="OTCace_N"/>
    <property type="match status" value="1"/>
</dbReference>
<evidence type="ECO:0000313" key="11">
    <source>
        <dbReference type="Proteomes" id="UP001597252"/>
    </source>
</evidence>
<dbReference type="PANTHER" id="PTHR45753:SF6">
    <property type="entry name" value="ASPARTATE CARBAMOYLTRANSFERASE"/>
    <property type="match status" value="1"/>
</dbReference>
<keyword evidence="11" id="KW-1185">Reference proteome</keyword>
<dbReference type="InterPro" id="IPR006130">
    <property type="entry name" value="Asp/Orn_carbamoylTrfase"/>
</dbReference>
<reference evidence="11" key="1">
    <citation type="journal article" date="2019" name="Int. J. Syst. Evol. Microbiol.">
        <title>The Global Catalogue of Microorganisms (GCM) 10K type strain sequencing project: providing services to taxonomists for standard genome sequencing and annotation.</title>
        <authorList>
            <consortium name="The Broad Institute Genomics Platform"/>
            <consortium name="The Broad Institute Genome Sequencing Center for Infectious Disease"/>
            <person name="Wu L."/>
            <person name="Ma J."/>
        </authorList>
    </citation>
    <scope>NUCLEOTIDE SEQUENCE [LARGE SCALE GENOMIC DNA]</scope>
    <source>
        <strain evidence="11">CCM 8903</strain>
    </source>
</reference>
<feature type="binding site" evidence="7">
    <location>
        <position position="54"/>
    </location>
    <ligand>
        <name>carbamoyl phosphate</name>
        <dbReference type="ChEBI" id="CHEBI:58228"/>
    </ligand>
</feature>
<evidence type="ECO:0000313" key="10">
    <source>
        <dbReference type="EMBL" id="MFD1485619.1"/>
    </source>
</evidence>
<feature type="binding site" evidence="7">
    <location>
        <position position="260"/>
    </location>
    <ligand>
        <name>carbamoyl phosphate</name>
        <dbReference type="ChEBI" id="CHEBI:58228"/>
    </ligand>
</feature>
<dbReference type="Pfam" id="PF00185">
    <property type="entry name" value="OTCace"/>
    <property type="match status" value="1"/>
</dbReference>
<evidence type="ECO:0000256" key="1">
    <source>
        <dbReference type="ARBA" id="ARBA00004852"/>
    </source>
</evidence>
<comment type="function">
    <text evidence="5 7">Catalyzes the condensation of carbamoyl phosphate and aspartate to form carbamoyl aspartate and inorganic phosphate, the committed step in the de novo pyrimidine nucleotide biosynthesis pathway.</text>
</comment>
<dbReference type="PRINTS" id="PR00101">
    <property type="entry name" value="ATCASE"/>
</dbReference>
<feature type="binding site" evidence="7">
    <location>
        <position position="132"/>
    </location>
    <ligand>
        <name>carbamoyl phosphate</name>
        <dbReference type="ChEBI" id="CHEBI:58228"/>
    </ligand>
</feature>
<dbReference type="EMBL" id="JBHTON010000035">
    <property type="protein sequence ID" value="MFD1485619.1"/>
    <property type="molecule type" value="Genomic_DNA"/>
</dbReference>
<feature type="domain" description="Aspartate/ornithine carbamoyltransferase Asp/Orn-binding" evidence="8">
    <location>
        <begin position="151"/>
        <end position="297"/>
    </location>
</feature>
<evidence type="ECO:0000256" key="4">
    <source>
        <dbReference type="ARBA" id="ARBA00022975"/>
    </source>
</evidence>
<dbReference type="RefSeq" id="WP_225419482.1">
    <property type="nucleotide sequence ID" value="NZ_JBHTON010000035.1"/>
</dbReference>
<keyword evidence="4 7" id="KW-0665">Pyrimidine biosynthesis</keyword>
<organism evidence="10 11">
    <name type="scientific">Lacticaseibacillus baoqingensis</name>
    <dbReference type="NCBI Taxonomy" id="2486013"/>
    <lineage>
        <taxon>Bacteria</taxon>
        <taxon>Bacillati</taxon>
        <taxon>Bacillota</taxon>
        <taxon>Bacilli</taxon>
        <taxon>Lactobacillales</taxon>
        <taxon>Lactobacillaceae</taxon>
        <taxon>Lacticaseibacillus</taxon>
    </lineage>
</organism>
<feature type="binding site" evidence="7">
    <location>
        <position position="81"/>
    </location>
    <ligand>
        <name>L-aspartate</name>
        <dbReference type="ChEBI" id="CHEBI:29991"/>
    </ligand>
</feature>
<dbReference type="InterPro" id="IPR002082">
    <property type="entry name" value="Asp_carbamoyltransf"/>
</dbReference>
<dbReference type="InterPro" id="IPR006132">
    <property type="entry name" value="Asp/Orn_carbamoyltranf_P-bd"/>
</dbReference>
<dbReference type="Proteomes" id="UP001597252">
    <property type="component" value="Unassembled WGS sequence"/>
</dbReference>
<feature type="binding site" evidence="7">
    <location>
        <position position="165"/>
    </location>
    <ligand>
        <name>L-aspartate</name>
        <dbReference type="ChEBI" id="CHEBI:29991"/>
    </ligand>
</feature>
<evidence type="ECO:0000259" key="8">
    <source>
        <dbReference type="Pfam" id="PF00185"/>
    </source>
</evidence>
<feature type="binding site" evidence="7">
    <location>
        <position position="53"/>
    </location>
    <ligand>
        <name>carbamoyl phosphate</name>
        <dbReference type="ChEBI" id="CHEBI:58228"/>
    </ligand>
</feature>
<dbReference type="Gene3D" id="3.40.50.1370">
    <property type="entry name" value="Aspartate/ornithine carbamoyltransferase"/>
    <property type="match status" value="2"/>
</dbReference>
<dbReference type="InterPro" id="IPR036901">
    <property type="entry name" value="Asp/Orn_carbamoylTrfase_sf"/>
</dbReference>
<dbReference type="GO" id="GO:0004070">
    <property type="term" value="F:aspartate carbamoyltransferase activity"/>
    <property type="evidence" value="ECO:0007669"/>
    <property type="project" value="UniProtKB-EC"/>
</dbReference>
<dbReference type="NCBIfam" id="NF002032">
    <property type="entry name" value="PRK00856.1"/>
    <property type="match status" value="1"/>
</dbReference>
<evidence type="ECO:0000259" key="9">
    <source>
        <dbReference type="Pfam" id="PF02729"/>
    </source>
</evidence>
<dbReference type="EC" id="2.1.3.2" evidence="7"/>
<feature type="binding site" evidence="7">
    <location>
        <position position="135"/>
    </location>
    <ligand>
        <name>carbamoyl phosphate</name>
        <dbReference type="ChEBI" id="CHEBI:58228"/>
    </ligand>
</feature>
<proteinExistence type="inferred from homology"/>
<accession>A0ABW4E6U7</accession>
<sequence>MILAITDFVSANQVTTDLANQLITRAEEFKHGAQSNLALPIYAANLFFEPSTRTHTSFEMAERRLGMTVMPFDPRQSSVTKGETLGDTLRTLAAIGVQVAVIRHPVKSYYQSLLAEHLPLRIVNAGDGAGQHPSQMMLDLMTIHEEFGHFDGLKIAIVGDLTHSRVAKSDMQLLHELGAELTFSGPKAWYTKEFEPYGPYQPLAEIVPKVDVLMLLRVQFERLSDAEKAEFSESTYHERFGLSDKLYPKLRKSAIIMHPAPVNRGIELADDLVECPQSRIFAQMHNGVFMRMAMLELVCQQPLQERSLTHALAH</sequence>
<evidence type="ECO:0000256" key="5">
    <source>
        <dbReference type="ARBA" id="ARBA00043884"/>
    </source>
</evidence>
<evidence type="ECO:0000256" key="3">
    <source>
        <dbReference type="ARBA" id="ARBA00022679"/>
    </source>
</evidence>
<dbReference type="HAMAP" id="MF_00001">
    <property type="entry name" value="Asp_carb_tr"/>
    <property type="match status" value="1"/>
</dbReference>
<feature type="binding site" evidence="7">
    <location>
        <position position="217"/>
    </location>
    <ligand>
        <name>L-aspartate</name>
        <dbReference type="ChEBI" id="CHEBI:29991"/>
    </ligand>
</feature>
<feature type="domain" description="Aspartate/ornithine carbamoyltransferase carbamoyl-P binding" evidence="9">
    <location>
        <begin position="7"/>
        <end position="145"/>
    </location>
</feature>
<dbReference type="PRINTS" id="PR00100">
    <property type="entry name" value="AOTCASE"/>
</dbReference>
<gene>
    <name evidence="7" type="primary">pyrB</name>
    <name evidence="10" type="ORF">ACFQ5J_10295</name>
</gene>
<dbReference type="SUPFAM" id="SSF53671">
    <property type="entry name" value="Aspartate/ornithine carbamoyltransferase"/>
    <property type="match status" value="1"/>
</dbReference>
<feature type="binding site" evidence="7">
    <location>
        <position position="103"/>
    </location>
    <ligand>
        <name>carbamoyl phosphate</name>
        <dbReference type="ChEBI" id="CHEBI:58228"/>
    </ligand>
</feature>
<feature type="binding site" evidence="7">
    <location>
        <position position="261"/>
    </location>
    <ligand>
        <name>carbamoyl phosphate</name>
        <dbReference type="ChEBI" id="CHEBI:58228"/>
    </ligand>
</feature>
<evidence type="ECO:0000256" key="6">
    <source>
        <dbReference type="ARBA" id="ARBA00048859"/>
    </source>
</evidence>
<comment type="similarity">
    <text evidence="2 7">Belongs to the aspartate/ornithine carbamoyltransferase superfamily. ATCase family.</text>
</comment>
<dbReference type="PROSITE" id="PS00097">
    <property type="entry name" value="CARBAMOYLTRANSFERASE"/>
    <property type="match status" value="1"/>
</dbReference>
<keyword evidence="3 7" id="KW-0808">Transferase</keyword>
<dbReference type="PANTHER" id="PTHR45753">
    <property type="entry name" value="ORNITHINE CARBAMOYLTRANSFERASE, MITOCHONDRIAL"/>
    <property type="match status" value="1"/>
</dbReference>
<comment type="subunit">
    <text evidence="7">Heterododecamer (2C3:3R2) of six catalytic PyrB chains organized as two trimers (C3), and six regulatory PyrI chains organized as three dimers (R2).</text>
</comment>
<dbReference type="NCBIfam" id="TIGR00670">
    <property type="entry name" value="asp_carb_tr"/>
    <property type="match status" value="1"/>
</dbReference>
<protein>
    <recommendedName>
        <fullName evidence="7">Aspartate carbamoyltransferase</fullName>
        <ecNumber evidence="7">2.1.3.2</ecNumber>
    </recommendedName>
    <alternativeName>
        <fullName evidence="7">Aspartate transcarbamylase</fullName>
        <shortName evidence="7">ATCase</shortName>
    </alternativeName>
</protein>
<evidence type="ECO:0000256" key="7">
    <source>
        <dbReference type="HAMAP-Rule" id="MF_00001"/>
    </source>
</evidence>
<evidence type="ECO:0000256" key="2">
    <source>
        <dbReference type="ARBA" id="ARBA00008896"/>
    </source>
</evidence>
<comment type="pathway">
    <text evidence="1 7">Pyrimidine metabolism; UMP biosynthesis via de novo pathway; (S)-dihydroorotate from bicarbonate: step 2/3.</text>
</comment>
<name>A0ABW4E6U7_9LACO</name>
<dbReference type="InterPro" id="IPR006131">
    <property type="entry name" value="Asp_carbamoyltransf_Asp/Orn-bd"/>
</dbReference>
<comment type="caution">
    <text evidence="10">The sequence shown here is derived from an EMBL/GenBank/DDBJ whole genome shotgun (WGS) entry which is preliminary data.</text>
</comment>
<comment type="catalytic activity">
    <reaction evidence="6 7">
        <text>carbamoyl phosphate + L-aspartate = N-carbamoyl-L-aspartate + phosphate + H(+)</text>
        <dbReference type="Rhea" id="RHEA:20013"/>
        <dbReference type="ChEBI" id="CHEBI:15378"/>
        <dbReference type="ChEBI" id="CHEBI:29991"/>
        <dbReference type="ChEBI" id="CHEBI:32814"/>
        <dbReference type="ChEBI" id="CHEBI:43474"/>
        <dbReference type="ChEBI" id="CHEBI:58228"/>
        <dbReference type="EC" id="2.1.3.2"/>
    </reaction>
</comment>